<evidence type="ECO:0000256" key="1">
    <source>
        <dbReference type="ARBA" id="ARBA00004123"/>
    </source>
</evidence>
<dbReference type="PANTHER" id="PTHR47540:SF2">
    <property type="entry name" value="ZN(II)2CYS6 TRANSCRIPTION FACTOR (EUROFUNG)"/>
    <property type="match status" value="1"/>
</dbReference>
<dbReference type="SMART" id="SM00906">
    <property type="entry name" value="Fungal_trans"/>
    <property type="match status" value="1"/>
</dbReference>
<dbReference type="GO" id="GO:0006351">
    <property type="term" value="P:DNA-templated transcription"/>
    <property type="evidence" value="ECO:0007669"/>
    <property type="project" value="InterPro"/>
</dbReference>
<evidence type="ECO:0000256" key="2">
    <source>
        <dbReference type="ARBA" id="ARBA00023015"/>
    </source>
</evidence>
<evidence type="ECO:0000259" key="6">
    <source>
        <dbReference type="SMART" id="SM00906"/>
    </source>
</evidence>
<keyword evidence="5" id="KW-0539">Nucleus</keyword>
<dbReference type="GO" id="GO:0005634">
    <property type="term" value="C:nucleus"/>
    <property type="evidence" value="ECO:0007669"/>
    <property type="project" value="UniProtKB-SubCell"/>
</dbReference>
<dbReference type="GeneID" id="85326007"/>
<evidence type="ECO:0000256" key="5">
    <source>
        <dbReference type="ARBA" id="ARBA00023242"/>
    </source>
</evidence>
<dbReference type="CDD" id="cd12148">
    <property type="entry name" value="fungal_TF_MHR"/>
    <property type="match status" value="1"/>
</dbReference>
<organism evidence="7 8">
    <name type="scientific">Lasiosphaeria miniovina</name>
    <dbReference type="NCBI Taxonomy" id="1954250"/>
    <lineage>
        <taxon>Eukaryota</taxon>
        <taxon>Fungi</taxon>
        <taxon>Dikarya</taxon>
        <taxon>Ascomycota</taxon>
        <taxon>Pezizomycotina</taxon>
        <taxon>Sordariomycetes</taxon>
        <taxon>Sordariomycetidae</taxon>
        <taxon>Sordariales</taxon>
        <taxon>Lasiosphaeriaceae</taxon>
        <taxon>Lasiosphaeria</taxon>
    </lineage>
</organism>
<dbReference type="PANTHER" id="PTHR47540">
    <property type="entry name" value="THIAMINE REPRESSIBLE GENES REGULATORY PROTEIN THI5"/>
    <property type="match status" value="1"/>
</dbReference>
<dbReference type="Pfam" id="PF04082">
    <property type="entry name" value="Fungal_trans"/>
    <property type="match status" value="1"/>
</dbReference>
<sequence length="295" mass="33364">MTMALGSIVPAKGIEHKKSHKFPAAWTLHNGDNFFSSALNLTDSDPAEPSLESVQARLLQSLYFLSTCRFTQARYTFSSTVQMIFAIGLHRRLGRNRGLGSNVFFRPDYASIQCQRRTFWSAVVLDRQLSMFFGRPGHFTADTIDQDLPDCVNDEDMGNEGPIRPSQGDCYIDGLVSFTKIRSEVYALRDIPETVRFDVATELAKELDDWKVHVPGILNTYKPSMLHTIFRRQATLLGLAHCHAQILLRRPFLTAPYPKDDKAQKIRDPQIRTCIVACRDSLQQIIGLARDLDSV</sequence>
<dbReference type="InterPro" id="IPR051711">
    <property type="entry name" value="Stress_Response_Reg"/>
</dbReference>
<evidence type="ECO:0000256" key="4">
    <source>
        <dbReference type="ARBA" id="ARBA00023163"/>
    </source>
</evidence>
<dbReference type="EMBL" id="JAUIRO010000007">
    <property type="protein sequence ID" value="KAK0705980.1"/>
    <property type="molecule type" value="Genomic_DNA"/>
</dbReference>
<evidence type="ECO:0000313" key="7">
    <source>
        <dbReference type="EMBL" id="KAK0705980.1"/>
    </source>
</evidence>
<keyword evidence="2" id="KW-0805">Transcription regulation</keyword>
<comment type="subcellular location">
    <subcellularLocation>
        <location evidence="1">Nucleus</location>
    </subcellularLocation>
</comment>
<name>A0AA40DK01_9PEZI</name>
<reference evidence="7" key="1">
    <citation type="submission" date="2023-06" db="EMBL/GenBank/DDBJ databases">
        <title>Genome-scale phylogeny and comparative genomics of the fungal order Sordariales.</title>
        <authorList>
            <consortium name="Lawrence Berkeley National Laboratory"/>
            <person name="Hensen N."/>
            <person name="Bonometti L."/>
            <person name="Westerberg I."/>
            <person name="Brannstrom I.O."/>
            <person name="Guillou S."/>
            <person name="Cros-Aarteil S."/>
            <person name="Calhoun S."/>
            <person name="Haridas S."/>
            <person name="Kuo A."/>
            <person name="Mondo S."/>
            <person name="Pangilinan J."/>
            <person name="Riley R."/>
            <person name="LaButti K."/>
            <person name="Andreopoulos B."/>
            <person name="Lipzen A."/>
            <person name="Chen C."/>
            <person name="Yanf M."/>
            <person name="Daum C."/>
            <person name="Ng V."/>
            <person name="Clum A."/>
            <person name="Steindorff A."/>
            <person name="Ohm R."/>
            <person name="Martin F."/>
            <person name="Silar P."/>
            <person name="Natvig D."/>
            <person name="Lalanne C."/>
            <person name="Gautier V."/>
            <person name="Ament-velasquez S.L."/>
            <person name="Kruys A."/>
            <person name="Hutchinson M.I."/>
            <person name="Powell A.J."/>
            <person name="Barry K."/>
            <person name="Miller A.N."/>
            <person name="Grigoriev I.V."/>
            <person name="Debuchy R."/>
            <person name="Gladieux P."/>
            <person name="Thoren M.H."/>
            <person name="Johannesson H."/>
        </authorList>
    </citation>
    <scope>NUCLEOTIDE SEQUENCE</scope>
    <source>
        <strain evidence="7">SMH2392-1A</strain>
    </source>
</reference>
<dbReference type="InterPro" id="IPR007219">
    <property type="entry name" value="XnlR_reg_dom"/>
</dbReference>
<evidence type="ECO:0000313" key="8">
    <source>
        <dbReference type="Proteomes" id="UP001172101"/>
    </source>
</evidence>
<dbReference type="Proteomes" id="UP001172101">
    <property type="component" value="Unassembled WGS sequence"/>
</dbReference>
<dbReference type="GO" id="GO:0043565">
    <property type="term" value="F:sequence-specific DNA binding"/>
    <property type="evidence" value="ECO:0007669"/>
    <property type="project" value="TreeGrafter"/>
</dbReference>
<dbReference type="GO" id="GO:0045944">
    <property type="term" value="P:positive regulation of transcription by RNA polymerase II"/>
    <property type="evidence" value="ECO:0007669"/>
    <property type="project" value="TreeGrafter"/>
</dbReference>
<comment type="caution">
    <text evidence="7">The sequence shown here is derived from an EMBL/GenBank/DDBJ whole genome shotgun (WGS) entry which is preliminary data.</text>
</comment>
<feature type="domain" description="Xylanolytic transcriptional activator regulatory" evidence="6">
    <location>
        <begin position="73"/>
        <end position="155"/>
    </location>
</feature>
<keyword evidence="4" id="KW-0804">Transcription</keyword>
<gene>
    <name evidence="7" type="ORF">B0T26DRAFT_725134</name>
</gene>
<proteinExistence type="predicted"/>
<keyword evidence="8" id="KW-1185">Reference proteome</keyword>
<keyword evidence="3" id="KW-0238">DNA-binding</keyword>
<dbReference type="AlphaFoldDB" id="A0AA40DK01"/>
<dbReference type="GO" id="GO:0008270">
    <property type="term" value="F:zinc ion binding"/>
    <property type="evidence" value="ECO:0007669"/>
    <property type="project" value="InterPro"/>
</dbReference>
<accession>A0AA40DK01</accession>
<evidence type="ECO:0000256" key="3">
    <source>
        <dbReference type="ARBA" id="ARBA00023125"/>
    </source>
</evidence>
<dbReference type="RefSeq" id="XP_060291074.1">
    <property type="nucleotide sequence ID" value="XM_060442737.1"/>
</dbReference>
<protein>
    <submittedName>
        <fullName evidence="7">Fungal-specific transcription factor domain-containing protein</fullName>
    </submittedName>
</protein>